<dbReference type="RefSeq" id="WP_306958839.1">
    <property type="nucleotide sequence ID" value="NZ_JAUSRG010000001.1"/>
</dbReference>
<evidence type="ECO:0000313" key="4">
    <source>
        <dbReference type="Proteomes" id="UP001242995"/>
    </source>
</evidence>
<organism evidence="1 4">
    <name type="scientific">Arthrobacter bambusae</name>
    <dbReference type="NCBI Taxonomy" id="1338426"/>
    <lineage>
        <taxon>Bacteria</taxon>
        <taxon>Bacillati</taxon>
        <taxon>Actinomycetota</taxon>
        <taxon>Actinomycetes</taxon>
        <taxon>Micrococcales</taxon>
        <taxon>Micrococcaceae</taxon>
        <taxon>Arthrobacter</taxon>
    </lineage>
</organism>
<sequence>MHLSHPEARKEAARVVGRVLLFRVSPNGGTTSETIDRNRISKIATDIQSGHLGPDELYALMCQIAEAAGGALDEEYQRQRMRLLERFESAAVAADSLTLHRFVQAERQRL</sequence>
<dbReference type="EMBL" id="JAUSTF010000002">
    <property type="protein sequence ID" value="MDQ0180127.1"/>
    <property type="molecule type" value="Genomic_DNA"/>
</dbReference>
<accession>A0AAW8DD52</accession>
<dbReference type="AlphaFoldDB" id="A0AAW8DD52"/>
<dbReference type="Proteomes" id="UP001230951">
    <property type="component" value="Unassembled WGS sequence"/>
</dbReference>
<protein>
    <submittedName>
        <fullName evidence="1">Uncharacterized protein</fullName>
    </submittedName>
</protein>
<comment type="caution">
    <text evidence="1">The sequence shown here is derived from an EMBL/GenBank/DDBJ whole genome shotgun (WGS) entry which is preliminary data.</text>
</comment>
<dbReference type="Proteomes" id="UP001242995">
    <property type="component" value="Unassembled WGS sequence"/>
</dbReference>
<name>A0AAW8DD52_9MICC</name>
<reference evidence="1 3" key="1">
    <citation type="submission" date="2023-07" db="EMBL/GenBank/DDBJ databases">
        <title>Sorghum-associated microbial communities from plants grown in Nebraska, USA.</title>
        <authorList>
            <person name="Schachtman D."/>
        </authorList>
    </citation>
    <scope>NUCLEOTIDE SEQUENCE</scope>
    <source>
        <strain evidence="1">DS1006</strain>
        <strain evidence="2 3">DS1016</strain>
    </source>
</reference>
<evidence type="ECO:0000313" key="1">
    <source>
        <dbReference type="EMBL" id="MDP9903220.1"/>
    </source>
</evidence>
<gene>
    <name evidence="1" type="ORF">J2S90_000160</name>
    <name evidence="2" type="ORF">J2S93_001543</name>
</gene>
<dbReference type="EMBL" id="JAUSRG010000001">
    <property type="protein sequence ID" value="MDP9903220.1"/>
    <property type="molecule type" value="Genomic_DNA"/>
</dbReference>
<evidence type="ECO:0000313" key="2">
    <source>
        <dbReference type="EMBL" id="MDQ0180127.1"/>
    </source>
</evidence>
<keyword evidence="3" id="KW-1185">Reference proteome</keyword>
<proteinExistence type="predicted"/>
<evidence type="ECO:0000313" key="3">
    <source>
        <dbReference type="Proteomes" id="UP001230951"/>
    </source>
</evidence>